<dbReference type="AlphaFoldDB" id="A0AAP4BNY0"/>
<proteinExistence type="predicted"/>
<reference evidence="3" key="1">
    <citation type="submission" date="2023-05" db="EMBL/GenBank/DDBJ databases">
        <title>Metabolic capabilities are highly conserved among human nasal-associated Corynebacterium species in pangenomic analyses.</title>
        <authorList>
            <person name="Tran T.H."/>
            <person name="Roberts A.Q."/>
            <person name="Escapa I.F."/>
            <person name="Gao W."/>
            <person name="Conlan S."/>
            <person name="Kong H."/>
            <person name="Segre J.A."/>
            <person name="Kelly M.S."/>
            <person name="Lemon K.P."/>
        </authorList>
    </citation>
    <scope>NUCLEOTIDE SEQUENCE</scope>
    <source>
        <strain evidence="3">KPL2773</strain>
    </source>
</reference>
<evidence type="ECO:0000256" key="1">
    <source>
        <dbReference type="SAM" id="Phobius"/>
    </source>
</evidence>
<feature type="transmembrane region" description="Helical" evidence="1">
    <location>
        <begin position="7"/>
        <end position="26"/>
    </location>
</feature>
<protein>
    <submittedName>
        <fullName evidence="3">VanZ family protein</fullName>
    </submittedName>
</protein>
<dbReference type="InterPro" id="IPR006976">
    <property type="entry name" value="VanZ-like"/>
</dbReference>
<sequence>MKNLHRIAFLAWLVVIIALTLLKSFYQIGYLWDPDNQRVREIILEPLDVWRSSSNWFLSVFEYGGNTALFIPFGALLFIVLSMGSSRGGSNRVRGGPRTGWASVWKVAVLAALCSFSIEIAQYAFSIGRSSTDDLLSNTLGGFLGALLAKAAGPKLYPFWSGVSLALAAVFAVLVGLGERLGDPEKIVD</sequence>
<feature type="transmembrane region" description="Helical" evidence="1">
    <location>
        <begin position="63"/>
        <end position="83"/>
    </location>
</feature>
<keyword evidence="1" id="KW-0812">Transmembrane</keyword>
<feature type="transmembrane region" description="Helical" evidence="1">
    <location>
        <begin position="157"/>
        <end position="177"/>
    </location>
</feature>
<accession>A0AAP4BNY0</accession>
<dbReference type="EMBL" id="JASNVH010000003">
    <property type="protein sequence ID" value="MDK4306514.1"/>
    <property type="molecule type" value="Genomic_DNA"/>
</dbReference>
<feature type="transmembrane region" description="Helical" evidence="1">
    <location>
        <begin position="104"/>
        <end position="125"/>
    </location>
</feature>
<gene>
    <name evidence="3" type="ORF">QPX42_02960</name>
</gene>
<organism evidence="3 4">
    <name type="scientific">Corynebacterium pseudodiphtheriticum</name>
    <dbReference type="NCBI Taxonomy" id="37637"/>
    <lineage>
        <taxon>Bacteria</taxon>
        <taxon>Bacillati</taxon>
        <taxon>Actinomycetota</taxon>
        <taxon>Actinomycetes</taxon>
        <taxon>Mycobacteriales</taxon>
        <taxon>Corynebacteriaceae</taxon>
        <taxon>Corynebacterium</taxon>
    </lineage>
</organism>
<keyword evidence="1" id="KW-1133">Transmembrane helix</keyword>
<evidence type="ECO:0000313" key="4">
    <source>
        <dbReference type="Proteomes" id="UP001224412"/>
    </source>
</evidence>
<dbReference type="GeneID" id="42781710"/>
<dbReference type="RefSeq" id="WP_035000635.1">
    <property type="nucleotide sequence ID" value="NZ_CP137212.1"/>
</dbReference>
<feature type="domain" description="VanZ-like" evidence="2">
    <location>
        <begin position="9"/>
        <end position="150"/>
    </location>
</feature>
<name>A0AAP4BNY0_9CORY</name>
<evidence type="ECO:0000313" key="3">
    <source>
        <dbReference type="EMBL" id="MDK4306514.1"/>
    </source>
</evidence>
<dbReference type="Proteomes" id="UP001224412">
    <property type="component" value="Unassembled WGS sequence"/>
</dbReference>
<dbReference type="Pfam" id="PF04892">
    <property type="entry name" value="VanZ"/>
    <property type="match status" value="1"/>
</dbReference>
<keyword evidence="1" id="KW-0472">Membrane</keyword>
<comment type="caution">
    <text evidence="3">The sequence shown here is derived from an EMBL/GenBank/DDBJ whole genome shotgun (WGS) entry which is preliminary data.</text>
</comment>
<evidence type="ECO:0000259" key="2">
    <source>
        <dbReference type="Pfam" id="PF04892"/>
    </source>
</evidence>